<keyword evidence="2" id="KW-1185">Reference proteome</keyword>
<evidence type="ECO:0000313" key="2">
    <source>
        <dbReference type="Proteomes" id="UP000004290"/>
    </source>
</evidence>
<dbReference type="Proteomes" id="UP000004290">
    <property type="component" value="Unassembled WGS sequence"/>
</dbReference>
<organism evidence="1 2">
    <name type="scientific">Streptococcus equinus ATCC 700338</name>
    <dbReference type="NCBI Taxonomy" id="864569"/>
    <lineage>
        <taxon>Bacteria</taxon>
        <taxon>Bacillati</taxon>
        <taxon>Bacillota</taxon>
        <taxon>Bacilli</taxon>
        <taxon>Lactobacillales</taxon>
        <taxon>Streptococcaceae</taxon>
        <taxon>Streptococcus</taxon>
    </lineage>
</organism>
<dbReference type="EMBL" id="AEEL01000014">
    <property type="protein sequence ID" value="EFM27490.1"/>
    <property type="molecule type" value="Genomic_DNA"/>
</dbReference>
<reference evidence="1 2" key="1">
    <citation type="submission" date="2010-07" db="EMBL/GenBank/DDBJ databases">
        <authorList>
            <person name="Muzny D."/>
            <person name="Qin X."/>
            <person name="Deng J."/>
            <person name="Jiang H."/>
            <person name="Liu Y."/>
            <person name="Qu J."/>
            <person name="Song X.-Z."/>
            <person name="Zhang L."/>
            <person name="Thornton R."/>
            <person name="Coyle M."/>
            <person name="Francisco L."/>
            <person name="Jackson L."/>
            <person name="Javaid M."/>
            <person name="Korchina V."/>
            <person name="Kovar C."/>
            <person name="Mata R."/>
            <person name="Mathew T."/>
            <person name="Ngo R."/>
            <person name="Nguyen L."/>
            <person name="Nguyen N."/>
            <person name="Okwuonu G."/>
            <person name="Ongeri F."/>
            <person name="Pham C."/>
            <person name="Simmons D."/>
            <person name="Wilczek-Boney K."/>
            <person name="Hale W."/>
            <person name="Jakkamsetti A."/>
            <person name="Pham P."/>
            <person name="Ruth R."/>
            <person name="San Lucas F."/>
            <person name="Warren J."/>
            <person name="Zhang J."/>
            <person name="Zhao Z."/>
            <person name="Zhou C."/>
            <person name="Zhu D."/>
            <person name="Lee S."/>
            <person name="Bess C."/>
            <person name="Blankenburg K."/>
            <person name="Forbes L."/>
            <person name="Fu Q."/>
            <person name="Gubbala S."/>
            <person name="Hirani K."/>
            <person name="Jayaseelan J.C."/>
            <person name="Lara F."/>
            <person name="Munidasa M."/>
            <person name="Palculict T."/>
            <person name="Patil S."/>
            <person name="Pu L.-L."/>
            <person name="Saada N."/>
            <person name="Tang L."/>
            <person name="Weissenberger G."/>
            <person name="Zhu Y."/>
            <person name="Hemphill L."/>
            <person name="Shang Y."/>
            <person name="Youmans B."/>
            <person name="Ayvaz T."/>
            <person name="Ross M."/>
            <person name="Santibanez J."/>
            <person name="Aqrawi P."/>
            <person name="Gross S."/>
            <person name="Joshi V."/>
            <person name="Fowler G."/>
            <person name="Nazareth L."/>
            <person name="Reid J."/>
            <person name="Worley K."/>
            <person name="Petrosino J."/>
            <person name="Highlander S."/>
            <person name="Gibbs R."/>
        </authorList>
    </citation>
    <scope>NUCLEOTIDE SEQUENCE [LARGE SCALE GENOMIC DNA]</scope>
    <source>
        <strain evidence="1 2">ATCC 700338</strain>
    </source>
</reference>
<dbReference type="AlphaFoldDB" id="E0PDY0"/>
<comment type="caution">
    <text evidence="1">The sequence shown here is derived from an EMBL/GenBank/DDBJ whole genome shotgun (WGS) entry which is preliminary data.</text>
</comment>
<evidence type="ECO:0000313" key="1">
    <source>
        <dbReference type="EMBL" id="EFM27490.1"/>
    </source>
</evidence>
<proteinExistence type="predicted"/>
<sequence length="88" mass="10122">MLIYCTIFWKIVLAGFTLFGKFLRNKSEILPVATWSKLVCQILNNCQNKLVILSPSKGQESDLHFILHIQSELSEQTVCQLAKKHDCR</sequence>
<gene>
    <name evidence="1" type="ORF">HMPREF9319_1053</name>
</gene>
<dbReference type="HOGENOM" id="CLU_2467647_0_0_9"/>
<name>E0PDY0_STREI</name>
<accession>E0PDY0</accession>
<protein>
    <submittedName>
        <fullName evidence="1">Uncharacterized protein</fullName>
    </submittedName>
</protein>